<keyword evidence="4" id="KW-0472">Membrane</keyword>
<proteinExistence type="inferred from homology"/>
<evidence type="ECO:0000256" key="7">
    <source>
        <dbReference type="SAM" id="SignalP"/>
    </source>
</evidence>
<gene>
    <name evidence="8" type="ORF">DIW82_12525</name>
</gene>
<dbReference type="EMBL" id="DQID01000318">
    <property type="protein sequence ID" value="HCT15569.1"/>
    <property type="molecule type" value="Genomic_DNA"/>
</dbReference>
<evidence type="ECO:0000313" key="8">
    <source>
        <dbReference type="EMBL" id="HCT15569.1"/>
    </source>
</evidence>
<evidence type="ECO:0000256" key="4">
    <source>
        <dbReference type="ARBA" id="ARBA00023136"/>
    </source>
</evidence>
<dbReference type="InterPro" id="IPR004872">
    <property type="entry name" value="Lipoprotein_NlpA"/>
</dbReference>
<comment type="caution">
    <text evidence="8">The sequence shown here is derived from an EMBL/GenBank/DDBJ whole genome shotgun (WGS) entry which is preliminary data.</text>
</comment>
<organism evidence="8 9">
    <name type="scientific">Corynebacterium nuruki</name>
    <dbReference type="NCBI Taxonomy" id="1032851"/>
    <lineage>
        <taxon>Bacteria</taxon>
        <taxon>Bacillati</taxon>
        <taxon>Actinomycetota</taxon>
        <taxon>Actinomycetes</taxon>
        <taxon>Mycobacteriales</taxon>
        <taxon>Corynebacteriaceae</taxon>
        <taxon>Corynebacterium</taxon>
    </lineage>
</organism>
<dbReference type="SUPFAM" id="SSF53850">
    <property type="entry name" value="Periplasmic binding protein-like II"/>
    <property type="match status" value="1"/>
</dbReference>
<evidence type="ECO:0000256" key="6">
    <source>
        <dbReference type="ARBA" id="ARBA00023288"/>
    </source>
</evidence>
<dbReference type="STRING" id="863239.GCA_000213935_01961"/>
<dbReference type="Gene3D" id="3.40.190.10">
    <property type="entry name" value="Periplasmic binding protein-like II"/>
    <property type="match status" value="2"/>
</dbReference>
<dbReference type="GO" id="GO:0016020">
    <property type="term" value="C:membrane"/>
    <property type="evidence" value="ECO:0007669"/>
    <property type="project" value="UniProtKB-SubCell"/>
</dbReference>
<accession>A0A3D4T207</accession>
<evidence type="ECO:0000256" key="3">
    <source>
        <dbReference type="ARBA" id="ARBA00022729"/>
    </source>
</evidence>
<feature type="chain" id="PRO_5017672571" evidence="7">
    <location>
        <begin position="30"/>
        <end position="299"/>
    </location>
</feature>
<dbReference type="Proteomes" id="UP000261739">
    <property type="component" value="Unassembled WGS sequence"/>
</dbReference>
<keyword evidence="6" id="KW-0449">Lipoprotein</keyword>
<evidence type="ECO:0000256" key="2">
    <source>
        <dbReference type="ARBA" id="ARBA00008973"/>
    </source>
</evidence>
<name>A0A3D4T207_9CORY</name>
<protein>
    <submittedName>
        <fullName evidence="8">Methionine ABC transporter substrate-binding protein</fullName>
    </submittedName>
</protein>
<evidence type="ECO:0000313" key="9">
    <source>
        <dbReference type="Proteomes" id="UP000261739"/>
    </source>
</evidence>
<reference evidence="8 9" key="1">
    <citation type="journal article" date="2018" name="Nat. Biotechnol.">
        <title>A standardized bacterial taxonomy based on genome phylogeny substantially revises the tree of life.</title>
        <authorList>
            <person name="Parks D.H."/>
            <person name="Chuvochina M."/>
            <person name="Waite D.W."/>
            <person name="Rinke C."/>
            <person name="Skarshewski A."/>
            <person name="Chaumeil P.A."/>
            <person name="Hugenholtz P."/>
        </authorList>
    </citation>
    <scope>NUCLEOTIDE SEQUENCE [LARGE SCALE GENOMIC DNA]</scope>
    <source>
        <strain evidence="8">UBA11247</strain>
    </source>
</reference>
<keyword evidence="5" id="KW-0564">Palmitate</keyword>
<dbReference type="AlphaFoldDB" id="A0A3D4T207"/>
<dbReference type="RefSeq" id="WP_010119919.1">
    <property type="nucleotide sequence ID" value="NZ_DAITTW010000023.1"/>
</dbReference>
<dbReference type="PANTHER" id="PTHR30429">
    <property type="entry name" value="D-METHIONINE-BINDING LIPOPROTEIN METQ"/>
    <property type="match status" value="1"/>
</dbReference>
<sequence length="299" mass="32123">MTIRRSTLFRRAAAATAALGLAAGLTACASDGNDDDSVITIGSTEADKSQWRAFEKKADEEGLKVEIKSFTDYNSPNPALANGDLDTNQFQHIQFLAESNVNSGEDLLPFGATEIFPMGVYSKTAKSVEDIEKAGEVVVPNDSTNGGRAILVLVQNGLVTLKKDGILAPTPNDIDTSKSKVKVTAVDASQTAVAYNDGKVASINNNFLQSAGVDANDAVIKDDPDAPEAQPYINVFVTTADQVDNADYRKLVEIWHSPEVQKAVADDTAGTAIEVKKSPEELKKILEDTEQKFRDQDKK</sequence>
<dbReference type="PROSITE" id="PS51257">
    <property type="entry name" value="PROKAR_LIPOPROTEIN"/>
    <property type="match status" value="1"/>
</dbReference>
<feature type="signal peptide" evidence="7">
    <location>
        <begin position="1"/>
        <end position="29"/>
    </location>
</feature>
<keyword evidence="3 7" id="KW-0732">Signal</keyword>
<comment type="subcellular location">
    <subcellularLocation>
        <location evidence="1">Membrane</location>
        <topology evidence="1">Lipid-anchor</topology>
    </subcellularLocation>
</comment>
<evidence type="ECO:0000256" key="5">
    <source>
        <dbReference type="ARBA" id="ARBA00023139"/>
    </source>
</evidence>
<comment type="similarity">
    <text evidence="2">Belongs to the NlpA lipoprotein family.</text>
</comment>
<dbReference type="Pfam" id="PF03180">
    <property type="entry name" value="Lipoprotein_9"/>
    <property type="match status" value="1"/>
</dbReference>
<evidence type="ECO:0000256" key="1">
    <source>
        <dbReference type="ARBA" id="ARBA00004635"/>
    </source>
</evidence>
<dbReference type="PANTHER" id="PTHR30429:SF3">
    <property type="entry name" value="LIPOPROTEIN"/>
    <property type="match status" value="1"/>
</dbReference>